<dbReference type="AlphaFoldDB" id="A0A2C5ZHH5"/>
<proteinExistence type="inferred from homology"/>
<gene>
    <name evidence="2" type="ORF">CDD82_1707</name>
</gene>
<dbReference type="PIRSF" id="PIRSF007951">
    <property type="entry name" value="Hemolysin, aegerolysin type"/>
    <property type="match status" value="1"/>
</dbReference>
<name>A0A2C5ZHH5_9HYPO</name>
<dbReference type="Proteomes" id="UP000224854">
    <property type="component" value="Unassembled WGS sequence"/>
</dbReference>
<keyword evidence="3" id="KW-1185">Reference proteome</keyword>
<evidence type="ECO:0000313" key="3">
    <source>
        <dbReference type="Proteomes" id="UP000224854"/>
    </source>
</evidence>
<dbReference type="Pfam" id="PF06355">
    <property type="entry name" value="Aegerolysin"/>
    <property type="match status" value="1"/>
</dbReference>
<evidence type="ECO:0000256" key="1">
    <source>
        <dbReference type="ARBA" id="ARBA00010795"/>
    </source>
</evidence>
<sequence length="143" mass="15583">MADEAESNGENQWIQLELTNRMRKNNLEVKSAWLKFGKFYKGSKDKEISGDEVNRIVIPPGSMDKVNACGRLASPSGTQGSIDLYDGSTRICTVAWDCPWGSSDNDLTLNNYDPGTSEYSVSLSDWAKGGPIGRVTAIVSIMG</sequence>
<dbReference type="GO" id="GO:0019836">
    <property type="term" value="P:symbiont-mediated hemolysis of host erythrocyte"/>
    <property type="evidence" value="ECO:0007669"/>
    <property type="project" value="InterPro"/>
</dbReference>
<protein>
    <recommendedName>
        <fullName evidence="4">Asp-hemolysin</fullName>
    </recommendedName>
</protein>
<reference evidence="2 3" key="1">
    <citation type="submission" date="2017-06" db="EMBL/GenBank/DDBJ databases">
        <title>Ant-infecting Ophiocordyceps genomes reveal a high diversity of potential behavioral manipulation genes and a possible major role for enterotoxins.</title>
        <authorList>
            <person name="De Bekker C."/>
            <person name="Evans H.C."/>
            <person name="Brachmann A."/>
            <person name="Hughes D.P."/>
        </authorList>
    </citation>
    <scope>NUCLEOTIDE SEQUENCE [LARGE SCALE GENOMIC DNA]</scope>
    <source>
        <strain evidence="2 3">1348a</strain>
    </source>
</reference>
<evidence type="ECO:0008006" key="4">
    <source>
        <dbReference type="Google" id="ProtNLM"/>
    </source>
</evidence>
<comment type="caution">
    <text evidence="2">The sequence shown here is derived from an EMBL/GenBank/DDBJ whole genome shotgun (WGS) entry which is preliminary data.</text>
</comment>
<dbReference type="OrthoDB" id="2727348at2759"/>
<evidence type="ECO:0000313" key="2">
    <source>
        <dbReference type="EMBL" id="PHH80477.1"/>
    </source>
</evidence>
<organism evidence="2 3">
    <name type="scientific">Ophiocordyceps australis</name>
    <dbReference type="NCBI Taxonomy" id="1399860"/>
    <lineage>
        <taxon>Eukaryota</taxon>
        <taxon>Fungi</taxon>
        <taxon>Dikarya</taxon>
        <taxon>Ascomycota</taxon>
        <taxon>Pezizomycotina</taxon>
        <taxon>Sordariomycetes</taxon>
        <taxon>Hypocreomycetidae</taxon>
        <taxon>Hypocreales</taxon>
        <taxon>Ophiocordycipitaceae</taxon>
        <taxon>Ophiocordyceps</taxon>
    </lineage>
</organism>
<accession>A0A2C5ZHH5</accession>
<dbReference type="EMBL" id="NJEU01000154">
    <property type="protein sequence ID" value="PHH80477.1"/>
    <property type="molecule type" value="Genomic_DNA"/>
</dbReference>
<comment type="similarity">
    <text evidence="1">Belongs to the aegerolysin family.</text>
</comment>
<dbReference type="Gene3D" id="2.60.270.50">
    <property type="match status" value="1"/>
</dbReference>
<dbReference type="InterPro" id="IPR009413">
    <property type="entry name" value="Aegerolysin-typ"/>
</dbReference>